<evidence type="ECO:0000256" key="3">
    <source>
        <dbReference type="ARBA" id="ARBA00022485"/>
    </source>
</evidence>
<evidence type="ECO:0000256" key="6">
    <source>
        <dbReference type="ARBA" id="ARBA00023002"/>
    </source>
</evidence>
<dbReference type="SFLD" id="SFLDG01066">
    <property type="entry name" value="organic_radical-activating_enz"/>
    <property type="match status" value="1"/>
</dbReference>
<dbReference type="Gene3D" id="3.20.20.70">
    <property type="entry name" value="Aldolase class I"/>
    <property type="match status" value="1"/>
</dbReference>
<accession>A0A4Y7R9T2</accession>
<dbReference type="NCBIfam" id="TIGR02494">
    <property type="entry name" value="PFLE_PFLC"/>
    <property type="match status" value="1"/>
</dbReference>
<dbReference type="InterPro" id="IPR017896">
    <property type="entry name" value="4Fe4S_Fe-S-bd"/>
</dbReference>
<sequence length="325" mass="36945">MKNDFGIEGTVFNIQRYTIHDGPGIRTEVFFKGCPLRCKWCSNPESMKTELQVGVYTDRCIGVDKCGYCLSTCPQYQDRIIITADNKVAGIDRQKCTNCNKCTESCPANALMTWGQKMSIPDVMKVILADREFYRKSGGGVTLSGGEVLIQWEFARELLKECKKNYLHTCVESALHCRTNILGLIYPYVDLVLTDIKHMDPVKHMEFTGVGNELILKNIKKTVELNKPLVIRIPVVPEHNNSEENIRATAEFIVKELNNRVNQVQLLPYRQLGTEKYTSLGIEYPMADFKPVERSVWEQNIKHLVEIMKSYGIPAVPGTTNKINM</sequence>
<dbReference type="AlphaFoldDB" id="A0A4Y7R9T2"/>
<evidence type="ECO:0000256" key="8">
    <source>
        <dbReference type="ARBA" id="ARBA00023014"/>
    </source>
</evidence>
<feature type="domain" description="4Fe-4S ferredoxin-type" evidence="10">
    <location>
        <begin position="51"/>
        <end position="85"/>
    </location>
</feature>
<dbReference type="InterPro" id="IPR017900">
    <property type="entry name" value="4Fe4S_Fe_S_CS"/>
</dbReference>
<dbReference type="SFLD" id="SFLDS00029">
    <property type="entry name" value="Radical_SAM"/>
    <property type="match status" value="1"/>
</dbReference>
<evidence type="ECO:0000259" key="11">
    <source>
        <dbReference type="PROSITE" id="PS51918"/>
    </source>
</evidence>
<keyword evidence="13" id="KW-1185">Reference proteome</keyword>
<comment type="catalytic activity">
    <reaction evidence="9">
        <text>glycyl-[protein] + reduced [flavodoxin] + S-adenosyl-L-methionine = glycin-2-yl radical-[protein] + semiquinone [flavodoxin] + 5'-deoxyadenosine + L-methionine + H(+)</text>
        <dbReference type="Rhea" id="RHEA:61976"/>
        <dbReference type="Rhea" id="RHEA-COMP:10622"/>
        <dbReference type="Rhea" id="RHEA-COMP:14480"/>
        <dbReference type="Rhea" id="RHEA-COMP:15993"/>
        <dbReference type="Rhea" id="RHEA-COMP:15994"/>
        <dbReference type="ChEBI" id="CHEBI:15378"/>
        <dbReference type="ChEBI" id="CHEBI:17319"/>
        <dbReference type="ChEBI" id="CHEBI:29947"/>
        <dbReference type="ChEBI" id="CHEBI:32722"/>
        <dbReference type="ChEBI" id="CHEBI:57618"/>
        <dbReference type="ChEBI" id="CHEBI:57844"/>
        <dbReference type="ChEBI" id="CHEBI:59789"/>
        <dbReference type="ChEBI" id="CHEBI:140311"/>
    </reaction>
</comment>
<dbReference type="Pfam" id="PF13353">
    <property type="entry name" value="Fer4_12"/>
    <property type="match status" value="1"/>
</dbReference>
<reference evidence="12 13" key="1">
    <citation type="journal article" date="2018" name="Environ. Microbiol.">
        <title>Novel energy conservation strategies and behaviour of Pelotomaculum schinkii driving syntrophic propionate catabolism.</title>
        <authorList>
            <person name="Hidalgo-Ahumada C.A.P."/>
            <person name="Nobu M.K."/>
            <person name="Narihiro T."/>
            <person name="Tamaki H."/>
            <person name="Liu W.T."/>
            <person name="Kamagata Y."/>
            <person name="Stams A.J.M."/>
            <person name="Imachi H."/>
            <person name="Sousa D.Z."/>
        </authorList>
    </citation>
    <scope>NUCLEOTIDE SEQUENCE [LARGE SCALE GENOMIC DNA]</scope>
    <source>
        <strain evidence="12 13">HH</strain>
    </source>
</reference>
<dbReference type="PROSITE" id="PS51379">
    <property type="entry name" value="4FE4S_FER_2"/>
    <property type="match status" value="2"/>
</dbReference>
<dbReference type="GO" id="GO:0051539">
    <property type="term" value="F:4 iron, 4 sulfur cluster binding"/>
    <property type="evidence" value="ECO:0007669"/>
    <property type="project" value="UniProtKB-KW"/>
</dbReference>
<dbReference type="InterPro" id="IPR034457">
    <property type="entry name" value="Organic_radical-activating"/>
</dbReference>
<dbReference type="Pfam" id="PF04055">
    <property type="entry name" value="Radical_SAM"/>
    <property type="match status" value="1"/>
</dbReference>
<dbReference type="SFLD" id="SFLDG01118">
    <property type="entry name" value="activating_enzymes__group_2"/>
    <property type="match status" value="1"/>
</dbReference>
<keyword evidence="7" id="KW-0408">Iron</keyword>
<evidence type="ECO:0000256" key="1">
    <source>
        <dbReference type="ARBA" id="ARBA00001966"/>
    </source>
</evidence>
<dbReference type="PANTHER" id="PTHR30352">
    <property type="entry name" value="PYRUVATE FORMATE-LYASE-ACTIVATING ENZYME"/>
    <property type="match status" value="1"/>
</dbReference>
<comment type="similarity">
    <text evidence="2">Belongs to the organic radical-activating enzymes family.</text>
</comment>
<keyword evidence="3" id="KW-0004">4Fe-4S</keyword>
<keyword evidence="5" id="KW-0479">Metal-binding</keyword>
<evidence type="ECO:0000256" key="4">
    <source>
        <dbReference type="ARBA" id="ARBA00022691"/>
    </source>
</evidence>
<dbReference type="PROSITE" id="PS51918">
    <property type="entry name" value="RADICAL_SAM"/>
    <property type="match status" value="1"/>
</dbReference>
<keyword evidence="6 12" id="KW-0560">Oxidoreductase</keyword>
<dbReference type="RefSeq" id="WP_190258468.1">
    <property type="nucleotide sequence ID" value="NZ_QFGA01000002.1"/>
</dbReference>
<dbReference type="PROSITE" id="PS00198">
    <property type="entry name" value="4FE4S_FER_1"/>
    <property type="match status" value="1"/>
</dbReference>
<proteinExistence type="inferred from homology"/>
<dbReference type="EC" id="1.97.1.-" evidence="12"/>
<evidence type="ECO:0000256" key="2">
    <source>
        <dbReference type="ARBA" id="ARBA00009777"/>
    </source>
</evidence>
<dbReference type="SUPFAM" id="SSF102114">
    <property type="entry name" value="Radical SAM enzymes"/>
    <property type="match status" value="1"/>
</dbReference>
<comment type="caution">
    <text evidence="12">The sequence shown here is derived from an EMBL/GenBank/DDBJ whole genome shotgun (WGS) entry which is preliminary data.</text>
</comment>
<gene>
    <name evidence="12" type="primary">bssD_2</name>
    <name evidence="12" type="ORF">Psch_02759</name>
</gene>
<dbReference type="InterPro" id="IPR058240">
    <property type="entry name" value="rSAM_sf"/>
</dbReference>
<dbReference type="PROSITE" id="PS01087">
    <property type="entry name" value="RADICAL_ACTIVATING"/>
    <property type="match status" value="1"/>
</dbReference>
<dbReference type="InterPro" id="IPR001989">
    <property type="entry name" value="Radical_activat_CS"/>
</dbReference>
<evidence type="ECO:0000313" key="13">
    <source>
        <dbReference type="Proteomes" id="UP000298324"/>
    </source>
</evidence>
<dbReference type="InterPro" id="IPR007197">
    <property type="entry name" value="rSAM"/>
</dbReference>
<comment type="cofactor">
    <cofactor evidence="1">
        <name>[4Fe-4S] cluster</name>
        <dbReference type="ChEBI" id="CHEBI:49883"/>
    </cofactor>
</comment>
<dbReference type="InterPro" id="IPR040074">
    <property type="entry name" value="BssD/PflA/YjjW"/>
</dbReference>
<name>A0A4Y7R9T2_9FIRM</name>
<dbReference type="InterPro" id="IPR013785">
    <property type="entry name" value="Aldolase_TIM"/>
</dbReference>
<feature type="domain" description="Radical SAM core" evidence="11">
    <location>
        <begin position="20"/>
        <end position="314"/>
    </location>
</feature>
<dbReference type="InterPro" id="IPR012839">
    <property type="entry name" value="Organic_radical_activase"/>
</dbReference>
<evidence type="ECO:0000256" key="9">
    <source>
        <dbReference type="ARBA" id="ARBA00047365"/>
    </source>
</evidence>
<evidence type="ECO:0000256" key="7">
    <source>
        <dbReference type="ARBA" id="ARBA00023004"/>
    </source>
</evidence>
<dbReference type="Proteomes" id="UP000298324">
    <property type="component" value="Unassembled WGS sequence"/>
</dbReference>
<dbReference type="GO" id="GO:0016491">
    <property type="term" value="F:oxidoreductase activity"/>
    <property type="evidence" value="ECO:0007669"/>
    <property type="project" value="UniProtKB-KW"/>
</dbReference>
<evidence type="ECO:0000259" key="10">
    <source>
        <dbReference type="PROSITE" id="PS51379"/>
    </source>
</evidence>
<dbReference type="Gene3D" id="3.30.70.20">
    <property type="match status" value="1"/>
</dbReference>
<dbReference type="EMBL" id="QFGA01000002">
    <property type="protein sequence ID" value="TEB05718.1"/>
    <property type="molecule type" value="Genomic_DNA"/>
</dbReference>
<keyword evidence="4" id="KW-0949">S-adenosyl-L-methionine</keyword>
<feature type="domain" description="4Fe-4S ferredoxin-type" evidence="10">
    <location>
        <begin position="87"/>
        <end position="117"/>
    </location>
</feature>
<dbReference type="PIRSF" id="PIRSF000371">
    <property type="entry name" value="PFL_act_enz"/>
    <property type="match status" value="1"/>
</dbReference>
<protein>
    <submittedName>
        <fullName evidence="12">Benzylsuccinate synthase activating enzyme</fullName>
        <ecNumber evidence="12">1.97.1.-</ecNumber>
    </submittedName>
</protein>
<dbReference type="PANTHER" id="PTHR30352:SF4">
    <property type="entry name" value="PYRUVATE FORMATE-LYASE 2-ACTIVATING ENZYME"/>
    <property type="match status" value="1"/>
</dbReference>
<dbReference type="SUPFAM" id="SSF54862">
    <property type="entry name" value="4Fe-4S ferredoxins"/>
    <property type="match status" value="1"/>
</dbReference>
<evidence type="ECO:0000313" key="12">
    <source>
        <dbReference type="EMBL" id="TEB05718.1"/>
    </source>
</evidence>
<organism evidence="12 13">
    <name type="scientific">Pelotomaculum schinkii</name>
    <dbReference type="NCBI Taxonomy" id="78350"/>
    <lineage>
        <taxon>Bacteria</taxon>
        <taxon>Bacillati</taxon>
        <taxon>Bacillota</taxon>
        <taxon>Clostridia</taxon>
        <taxon>Eubacteriales</taxon>
        <taxon>Desulfotomaculaceae</taxon>
        <taxon>Pelotomaculum</taxon>
    </lineage>
</organism>
<dbReference type="GO" id="GO:0046872">
    <property type="term" value="F:metal ion binding"/>
    <property type="evidence" value="ECO:0007669"/>
    <property type="project" value="UniProtKB-KW"/>
</dbReference>
<evidence type="ECO:0000256" key="5">
    <source>
        <dbReference type="ARBA" id="ARBA00022723"/>
    </source>
</evidence>
<keyword evidence="8" id="KW-0411">Iron-sulfur</keyword>